<organism evidence="9 10">
    <name type="scientific">Lentinula lateritia</name>
    <dbReference type="NCBI Taxonomy" id="40482"/>
    <lineage>
        <taxon>Eukaryota</taxon>
        <taxon>Fungi</taxon>
        <taxon>Dikarya</taxon>
        <taxon>Basidiomycota</taxon>
        <taxon>Agaricomycotina</taxon>
        <taxon>Agaricomycetes</taxon>
        <taxon>Agaricomycetidae</taxon>
        <taxon>Agaricales</taxon>
        <taxon>Marasmiineae</taxon>
        <taxon>Omphalotaceae</taxon>
        <taxon>Lentinula</taxon>
    </lineage>
</organism>
<dbReference type="Proteomes" id="UP001150217">
    <property type="component" value="Unassembled WGS sequence"/>
</dbReference>
<dbReference type="InterPro" id="IPR018327">
    <property type="entry name" value="BHD_2"/>
</dbReference>
<feature type="compositionally biased region" description="Basic and acidic residues" evidence="6">
    <location>
        <begin position="571"/>
        <end position="580"/>
    </location>
</feature>
<evidence type="ECO:0000313" key="9">
    <source>
        <dbReference type="EMBL" id="KAJ4472746.1"/>
    </source>
</evidence>
<accession>A0ABQ8V3V4</accession>
<dbReference type="SMART" id="SM01030">
    <property type="entry name" value="BHD_1"/>
    <property type="match status" value="1"/>
</dbReference>
<dbReference type="SMART" id="SM01032">
    <property type="entry name" value="BHD_3"/>
    <property type="match status" value="1"/>
</dbReference>
<feature type="region of interest" description="Disordered" evidence="6">
    <location>
        <begin position="313"/>
        <end position="393"/>
    </location>
</feature>
<dbReference type="Gene3D" id="3.30.70.2460">
    <property type="entry name" value="Rad4, beta-hairpin domain BHD3"/>
    <property type="match status" value="1"/>
</dbReference>
<name>A0ABQ8V3V4_9AGAR</name>
<sequence length="1144" mass="126761">MSDDGDLTLTLHTFNGDEDDSNDEMDWEEVEVPEQAPQEQQPLMQIVLRPDNEAQVPTKKSGSMSHAERMLRIDCHKIHTVLLLLNARIRNQWLNDELLHARLLSLTPLALQTAFAMIHSSKVPEAALRGRMFESSVSRLAEWWSQDFFEVTDEGHIRNITFDTMKQKLSKFVPGFAEQFEYAVAPPEAETDNSRFKLRYKGKGKEKEKQPPSTTPLIDSSDLDLLEDILDNSIETIKSPKSLMKHALMQSGSRDTSAQLFTALCRALAIPARLVVSLQSVPWKAAIGREAKKYPKKASNVSKGKVEVVENEGNTAPAVSSPMNGVLKKGGQGHRLDDQPVDKKGKAKAKEEAKPAVKLRKTKSKGNVLGSTQSSASSKPKKPKHDDPRITPPTYWTEVFSKADSQWIPVDPIRGFVNKRHVFDPSPSSNSVSSSSSGDNRLVYVLAFEEDGYARDVTRRYAREFGAKVAKVQGGSATNTNRARVQWWEGVLSLITRPFRLNRDDIEDDELETAQLTEGMPTSMIGFKDHPLYVLPRHLKQNETIYPPPAPALGAGFDSSMPLDPSGSRSHTPELGKFRGEPVYPRSSVVPLKTPENWLRSEGRSIKEGAAPMKYVKLRASTIGRRREIEMIKEGMKDIHEKTKGANGVIGIHVDDLVNEERAGTSGNADTGGEIMQGLYARNQTEVYVPDPVVDGIIPKNQFGNIDLYVNSMLPRGAVHMPFKGVAKIARKLQIDFAEAVTGFEFRKRKATPVLEGIVVAIENEEVVLEAFLTAEREALEKAQIKQRERVLKQWTRLVHGLRIRQRLQEQYADRSGGGEGTTNPTTHDTAVIESNKKEYSTVKEYIIQGDQGDQNLTGAISCYEKGESMVEEQERQIPDQDVNHLVAHAAGGFIVQAGDVVQPFRLPKLPKLDSDLVNYSSLGRLPDSNSKLELPSNDALPMPDFETYDIDVVDDGELTLTFKDPLTTIPKTMHELAQVAETIRAPVIKADDSEDQAPTVRSASRSETVSQPFSAQKEDTRDQPVQPSIPARIAVVSPSENGTGTGRRKNGRGKQEETNKASPVPARRRSARLTTRKRKLRRADGDSDDDVSDEEDDNAGRMSSSLTKRSRQSVRTPSAPGAGGEEAGTPSSTRVLRPRVAKK</sequence>
<evidence type="ECO:0000256" key="3">
    <source>
        <dbReference type="ARBA" id="ARBA00022763"/>
    </source>
</evidence>
<reference evidence="9" key="1">
    <citation type="submission" date="2022-08" db="EMBL/GenBank/DDBJ databases">
        <title>A Global Phylogenomic Analysis of the Shiitake Genus Lentinula.</title>
        <authorList>
            <consortium name="DOE Joint Genome Institute"/>
            <person name="Sierra-Patev S."/>
            <person name="Min B."/>
            <person name="Naranjo-Ortiz M."/>
            <person name="Looney B."/>
            <person name="Konkel Z."/>
            <person name="Slot J.C."/>
            <person name="Sakamoto Y."/>
            <person name="Steenwyk J.L."/>
            <person name="Rokas A."/>
            <person name="Carro J."/>
            <person name="Camarero S."/>
            <person name="Ferreira P."/>
            <person name="Molpeceres G."/>
            <person name="Ruiz-Duenas F.J."/>
            <person name="Serrano A."/>
            <person name="Henrissat B."/>
            <person name="Drula E."/>
            <person name="Hughes K.W."/>
            <person name="Mata J.L."/>
            <person name="Ishikawa N.K."/>
            <person name="Vargas-Isla R."/>
            <person name="Ushijima S."/>
            <person name="Smith C.A."/>
            <person name="Ahrendt S."/>
            <person name="Andreopoulos W."/>
            <person name="He G."/>
            <person name="Labutti K."/>
            <person name="Lipzen A."/>
            <person name="Ng V."/>
            <person name="Riley R."/>
            <person name="Sandor L."/>
            <person name="Barry K."/>
            <person name="Martinez A.T."/>
            <person name="Xiao Y."/>
            <person name="Gibbons J.G."/>
            <person name="Terashima K."/>
            <person name="Grigoriev I.V."/>
            <person name="Hibbett D.S."/>
        </authorList>
    </citation>
    <scope>NUCLEOTIDE SEQUENCE</scope>
    <source>
        <strain evidence="9">RHP3577 ss4</strain>
    </source>
</reference>
<feature type="compositionally biased region" description="Basic residues" evidence="6">
    <location>
        <begin position="1067"/>
        <end position="1082"/>
    </location>
</feature>
<evidence type="ECO:0000256" key="6">
    <source>
        <dbReference type="SAM" id="MobiDB-lite"/>
    </source>
</evidence>
<evidence type="ECO:0000259" key="8">
    <source>
        <dbReference type="SMART" id="SM01032"/>
    </source>
</evidence>
<evidence type="ECO:0000259" key="7">
    <source>
        <dbReference type="SMART" id="SM01030"/>
    </source>
</evidence>
<comment type="subcellular location">
    <subcellularLocation>
        <location evidence="1">Nucleus</location>
    </subcellularLocation>
</comment>
<dbReference type="InterPro" id="IPR018326">
    <property type="entry name" value="Rad4_beta-hairpin_dom1"/>
</dbReference>
<feature type="domain" description="Rad4 beta-hairpin" evidence="7">
    <location>
        <begin position="516"/>
        <end position="590"/>
    </location>
</feature>
<feature type="compositionally biased region" description="Polar residues" evidence="6">
    <location>
        <begin position="1000"/>
        <end position="1015"/>
    </location>
</feature>
<feature type="region of interest" description="Disordered" evidence="6">
    <location>
        <begin position="988"/>
        <end position="1144"/>
    </location>
</feature>
<feature type="domain" description="Rad4 beta-hairpin" evidence="8">
    <location>
        <begin position="698"/>
        <end position="772"/>
    </location>
</feature>
<dbReference type="InterPro" id="IPR036985">
    <property type="entry name" value="Transglutaminase-like_sf"/>
</dbReference>
<dbReference type="Gene3D" id="3.90.260.10">
    <property type="entry name" value="Transglutaminase-like"/>
    <property type="match status" value="1"/>
</dbReference>
<evidence type="ECO:0000313" key="10">
    <source>
        <dbReference type="Proteomes" id="UP001150217"/>
    </source>
</evidence>
<feature type="compositionally biased region" description="Basic and acidic residues" evidence="6">
    <location>
        <begin position="334"/>
        <end position="355"/>
    </location>
</feature>
<evidence type="ECO:0000256" key="5">
    <source>
        <dbReference type="ARBA" id="ARBA00023242"/>
    </source>
</evidence>
<dbReference type="Pfam" id="PF03835">
    <property type="entry name" value="Rad4"/>
    <property type="match status" value="1"/>
</dbReference>
<comment type="caution">
    <text evidence="9">The sequence shown here is derived from an EMBL/GenBank/DDBJ whole genome shotgun (WGS) entry which is preliminary data.</text>
</comment>
<dbReference type="PANTHER" id="PTHR12135:SF0">
    <property type="entry name" value="DNA REPAIR PROTEIN COMPLEMENTING XP-C CELLS"/>
    <property type="match status" value="1"/>
</dbReference>
<dbReference type="SUPFAM" id="SSF54001">
    <property type="entry name" value="Cysteine proteinases"/>
    <property type="match status" value="1"/>
</dbReference>
<dbReference type="Pfam" id="PF10403">
    <property type="entry name" value="BHD_1"/>
    <property type="match status" value="1"/>
</dbReference>
<dbReference type="InterPro" id="IPR018325">
    <property type="entry name" value="Rad4/PNGase_transGLS-fold"/>
</dbReference>
<proteinExistence type="inferred from homology"/>
<evidence type="ECO:0000256" key="1">
    <source>
        <dbReference type="ARBA" id="ARBA00004123"/>
    </source>
</evidence>
<evidence type="ECO:0008006" key="11">
    <source>
        <dbReference type="Google" id="ProtNLM"/>
    </source>
</evidence>
<protein>
    <recommendedName>
        <fullName evidence="11">Rad4-domain-containing protein</fullName>
    </recommendedName>
</protein>
<evidence type="ECO:0000256" key="4">
    <source>
        <dbReference type="ARBA" id="ARBA00023204"/>
    </source>
</evidence>
<dbReference type="InterPro" id="IPR018328">
    <property type="entry name" value="Rad4_beta-hairpin_dom3"/>
</dbReference>
<keyword evidence="4" id="KW-0234">DNA repair</keyword>
<dbReference type="InterPro" id="IPR042488">
    <property type="entry name" value="Rad4_BHD3_sf"/>
</dbReference>
<feature type="compositionally biased region" description="Polar residues" evidence="6">
    <location>
        <begin position="313"/>
        <end position="323"/>
    </location>
</feature>
<dbReference type="InterPro" id="IPR004583">
    <property type="entry name" value="DNA_repair_Rad4"/>
</dbReference>
<keyword evidence="5" id="KW-0539">Nucleus</keyword>
<feature type="compositionally biased region" description="Acidic residues" evidence="6">
    <location>
        <begin position="1087"/>
        <end position="1098"/>
    </location>
</feature>
<dbReference type="Gene3D" id="2.20.20.110">
    <property type="entry name" value="Rad4, beta-hairpin domain BHD1"/>
    <property type="match status" value="1"/>
</dbReference>
<dbReference type="Pfam" id="PF10404">
    <property type="entry name" value="BHD_2"/>
    <property type="match status" value="1"/>
</dbReference>
<feature type="region of interest" description="Disordered" evidence="6">
    <location>
        <begin position="1"/>
        <end position="41"/>
    </location>
</feature>
<feature type="region of interest" description="Disordered" evidence="6">
    <location>
        <begin position="563"/>
        <end position="582"/>
    </location>
</feature>
<comment type="similarity">
    <text evidence="2">Belongs to the XPC family.</text>
</comment>
<evidence type="ECO:0000256" key="2">
    <source>
        <dbReference type="ARBA" id="ARBA00009525"/>
    </source>
</evidence>
<gene>
    <name evidence="9" type="ORF">C8R41DRAFT_849651</name>
</gene>
<dbReference type="Pfam" id="PF10405">
    <property type="entry name" value="BHD_3"/>
    <property type="match status" value="1"/>
</dbReference>
<keyword evidence="10" id="KW-1185">Reference proteome</keyword>
<dbReference type="InterPro" id="IPR038765">
    <property type="entry name" value="Papain-like_cys_pep_sf"/>
</dbReference>
<dbReference type="EMBL" id="JANVFT010000082">
    <property type="protein sequence ID" value="KAJ4472746.1"/>
    <property type="molecule type" value="Genomic_DNA"/>
</dbReference>
<feature type="compositionally biased region" description="Acidic residues" evidence="6">
    <location>
        <begin position="16"/>
        <end position="32"/>
    </location>
</feature>
<keyword evidence="3" id="KW-0227">DNA damage</keyword>
<dbReference type="PANTHER" id="PTHR12135">
    <property type="entry name" value="DNA REPAIR PROTEIN XP-C / RAD4"/>
    <property type="match status" value="1"/>
</dbReference>